<reference evidence="1 2" key="1">
    <citation type="submission" date="2019-04" db="EMBL/GenBank/DDBJ databases">
        <title>Friends and foes A comparative genomics studyof 23 Aspergillus species from section Flavi.</title>
        <authorList>
            <consortium name="DOE Joint Genome Institute"/>
            <person name="Kjaerbolling I."/>
            <person name="Vesth T."/>
            <person name="Frisvad J.C."/>
            <person name="Nybo J.L."/>
            <person name="Theobald S."/>
            <person name="Kildgaard S."/>
            <person name="Isbrandt T."/>
            <person name="Kuo A."/>
            <person name="Sato A."/>
            <person name="Lyhne E.K."/>
            <person name="Kogle M.E."/>
            <person name="Wiebenga A."/>
            <person name="Kun R.S."/>
            <person name="Lubbers R.J."/>
            <person name="Makela M.R."/>
            <person name="Barry K."/>
            <person name="Chovatia M."/>
            <person name="Clum A."/>
            <person name="Daum C."/>
            <person name="Haridas S."/>
            <person name="He G."/>
            <person name="LaButti K."/>
            <person name="Lipzen A."/>
            <person name="Mondo S."/>
            <person name="Riley R."/>
            <person name="Salamov A."/>
            <person name="Simmons B.A."/>
            <person name="Magnuson J.K."/>
            <person name="Henrissat B."/>
            <person name="Mortensen U.H."/>
            <person name="Larsen T.O."/>
            <person name="Devries R.P."/>
            <person name="Grigoriev I.V."/>
            <person name="Machida M."/>
            <person name="Baker S.E."/>
            <person name="Andersen M.R."/>
        </authorList>
    </citation>
    <scope>NUCLEOTIDE SEQUENCE [LARGE SCALE GENOMIC DNA]</scope>
    <source>
        <strain evidence="1 2">CBS 763.97</strain>
    </source>
</reference>
<organism evidence="1 2">
    <name type="scientific">Aspergillus caelatus</name>
    <dbReference type="NCBI Taxonomy" id="61420"/>
    <lineage>
        <taxon>Eukaryota</taxon>
        <taxon>Fungi</taxon>
        <taxon>Dikarya</taxon>
        <taxon>Ascomycota</taxon>
        <taxon>Pezizomycotina</taxon>
        <taxon>Eurotiomycetes</taxon>
        <taxon>Eurotiomycetidae</taxon>
        <taxon>Eurotiales</taxon>
        <taxon>Aspergillaceae</taxon>
        <taxon>Aspergillus</taxon>
        <taxon>Aspergillus subgen. Circumdati</taxon>
    </lineage>
</organism>
<dbReference type="AlphaFoldDB" id="A0A5N7AM81"/>
<dbReference type="EMBL" id="ML737563">
    <property type="protein sequence ID" value="KAE8370803.1"/>
    <property type="molecule type" value="Genomic_DNA"/>
</dbReference>
<accession>A0A5N7AM81</accession>
<sequence length="99" mass="10902">MPRMVFRNFDFARAFSQEWQIPSAATLNDYLEPHPQPEDQERARKGLLIGCYQGPVPSDGVSAALGAKSAPLGMLRAEDEPSTNVCDARAHVLLSTNHH</sequence>
<gene>
    <name evidence="1" type="ORF">BDV27DRAFT_151656</name>
</gene>
<dbReference type="GeneID" id="43655836"/>
<evidence type="ECO:0000313" key="2">
    <source>
        <dbReference type="Proteomes" id="UP000326268"/>
    </source>
</evidence>
<protein>
    <submittedName>
        <fullName evidence="1">Uncharacterized protein</fullName>
    </submittedName>
</protein>
<dbReference type="RefSeq" id="XP_031933884.1">
    <property type="nucleotide sequence ID" value="XM_032071390.1"/>
</dbReference>
<keyword evidence="2" id="KW-1185">Reference proteome</keyword>
<proteinExistence type="predicted"/>
<dbReference type="Proteomes" id="UP000326268">
    <property type="component" value="Unassembled WGS sequence"/>
</dbReference>
<name>A0A5N7AM81_9EURO</name>
<evidence type="ECO:0000313" key="1">
    <source>
        <dbReference type="EMBL" id="KAE8370803.1"/>
    </source>
</evidence>